<feature type="region of interest" description="Disordered" evidence="6">
    <location>
        <begin position="149"/>
        <end position="192"/>
    </location>
</feature>
<dbReference type="GO" id="GO:0045467">
    <property type="term" value="P:R7 cell development"/>
    <property type="evidence" value="ECO:0007669"/>
    <property type="project" value="UniProtKB-ARBA"/>
</dbReference>
<keyword evidence="2" id="KW-0221">Differentiation</keyword>
<evidence type="ECO:0000256" key="1">
    <source>
        <dbReference type="ARBA" id="ARBA00022473"/>
    </source>
</evidence>
<dbReference type="EMBL" id="OB660234">
    <property type="protein sequence ID" value="CAD7223647.1"/>
    <property type="molecule type" value="Genomic_DNA"/>
</dbReference>
<evidence type="ECO:0000313" key="7">
    <source>
        <dbReference type="EMBL" id="CAD7223647.1"/>
    </source>
</evidence>
<keyword evidence="1" id="KW-0217">Developmental protein</keyword>
<feature type="region of interest" description="Disordered" evidence="6">
    <location>
        <begin position="210"/>
        <end position="239"/>
    </location>
</feature>
<protein>
    <submittedName>
        <fullName evidence="7">Uncharacterized protein</fullName>
    </submittedName>
</protein>
<dbReference type="CDD" id="cd18186">
    <property type="entry name" value="BTB_POZ_ZBTB_KLHL-like"/>
    <property type="match status" value="1"/>
</dbReference>
<dbReference type="Gene3D" id="3.30.710.10">
    <property type="entry name" value="Potassium Channel Kv1.1, Chain A"/>
    <property type="match status" value="1"/>
</dbReference>
<dbReference type="InterPro" id="IPR051095">
    <property type="entry name" value="Dros_DevTransReg"/>
</dbReference>
<dbReference type="GO" id="GO:0048813">
    <property type="term" value="P:dendrite morphogenesis"/>
    <property type="evidence" value="ECO:0007669"/>
    <property type="project" value="UniProtKB-ARBA"/>
</dbReference>
<name>A0A7R8W2K5_9CRUS</name>
<reference evidence="7" key="1">
    <citation type="submission" date="2020-11" db="EMBL/GenBank/DDBJ databases">
        <authorList>
            <person name="Tran Van P."/>
        </authorList>
    </citation>
    <scope>NUCLEOTIDE SEQUENCE</scope>
</reference>
<dbReference type="OrthoDB" id="10261408at2759"/>
<dbReference type="GO" id="GO:0045476">
    <property type="term" value="P:nurse cell apoptotic process"/>
    <property type="evidence" value="ECO:0007669"/>
    <property type="project" value="UniProtKB-ARBA"/>
</dbReference>
<keyword evidence="4" id="KW-0539">Nucleus</keyword>
<evidence type="ECO:0000256" key="3">
    <source>
        <dbReference type="ARBA" id="ARBA00022902"/>
    </source>
</evidence>
<feature type="compositionally biased region" description="Polar residues" evidence="6">
    <location>
        <begin position="300"/>
        <end position="311"/>
    </location>
</feature>
<evidence type="ECO:0000256" key="4">
    <source>
        <dbReference type="ARBA" id="ARBA00023242"/>
    </source>
</evidence>
<sequence>MTAVAPSDLNMADSSLEEVHTYHLRWNRHQVEVFAALNTLRSKEAFCDLILYCQNEVMKVHRLVLSACSQWFERILGRCSFVGSSRGPVVIVLDANPPLLDLLIHFMYLGEVNVPKDVLEEFLALAQRLEMRGMKFSDEESCEAVDFTTAPTSLPSSTAPVSSNPLKAELKEERSLPPQPPAAHRAQAQIVPSPSSVGRLSALLGERLHAEDGQQRSASPSPTGNEPLRKRKRKRGSHRAAVWLRDMAALRTDWIEDEESRLPSISLLKGVALHPPPRSEELRTVASPLPRSRPGPYQRSGITPVSPSSTVRPKEEPRSANSQSRSEDLSLSPPIKAALTKGVGFGKLESEGVPSPPHVPSLVPPLP</sequence>
<dbReference type="AlphaFoldDB" id="A0A7R8W2K5"/>
<dbReference type="GO" id="GO:0005634">
    <property type="term" value="C:nucleus"/>
    <property type="evidence" value="ECO:0007669"/>
    <property type="project" value="TreeGrafter"/>
</dbReference>
<dbReference type="SUPFAM" id="SSF54695">
    <property type="entry name" value="POZ domain"/>
    <property type="match status" value="1"/>
</dbReference>
<evidence type="ECO:0000256" key="2">
    <source>
        <dbReference type="ARBA" id="ARBA00022782"/>
    </source>
</evidence>
<dbReference type="Pfam" id="PF00651">
    <property type="entry name" value="BTB"/>
    <property type="match status" value="1"/>
</dbReference>
<accession>A0A7R8W2K5</accession>
<feature type="region of interest" description="Disordered" evidence="6">
    <location>
        <begin position="271"/>
        <end position="367"/>
    </location>
</feature>
<dbReference type="PROSITE" id="PS50097">
    <property type="entry name" value="BTB"/>
    <property type="match status" value="1"/>
</dbReference>
<feature type="compositionally biased region" description="Low complexity" evidence="6">
    <location>
        <begin position="149"/>
        <end position="163"/>
    </location>
</feature>
<keyword evidence="3" id="KW-0524">Neurogenesis</keyword>
<evidence type="ECO:0000256" key="5">
    <source>
        <dbReference type="ARBA" id="ARBA00037382"/>
    </source>
</evidence>
<dbReference type="GO" id="GO:0016199">
    <property type="term" value="P:axon midline choice point recognition"/>
    <property type="evidence" value="ECO:0007669"/>
    <property type="project" value="UniProtKB-ARBA"/>
</dbReference>
<organism evidence="7">
    <name type="scientific">Cyprideis torosa</name>
    <dbReference type="NCBI Taxonomy" id="163714"/>
    <lineage>
        <taxon>Eukaryota</taxon>
        <taxon>Metazoa</taxon>
        <taxon>Ecdysozoa</taxon>
        <taxon>Arthropoda</taxon>
        <taxon>Crustacea</taxon>
        <taxon>Oligostraca</taxon>
        <taxon>Ostracoda</taxon>
        <taxon>Podocopa</taxon>
        <taxon>Podocopida</taxon>
        <taxon>Cytherocopina</taxon>
        <taxon>Cytheroidea</taxon>
        <taxon>Cytherideidae</taxon>
        <taxon>Cyprideis</taxon>
    </lineage>
</organism>
<dbReference type="GO" id="GO:0008406">
    <property type="term" value="P:gonad development"/>
    <property type="evidence" value="ECO:0007669"/>
    <property type="project" value="UniProtKB-ARBA"/>
</dbReference>
<feature type="compositionally biased region" description="Polar residues" evidence="6">
    <location>
        <begin position="215"/>
        <end position="224"/>
    </location>
</feature>
<evidence type="ECO:0000256" key="6">
    <source>
        <dbReference type="SAM" id="MobiDB-lite"/>
    </source>
</evidence>
<gene>
    <name evidence="7" type="ORF">CTOB1V02_LOCUS1627</name>
</gene>
<dbReference type="GO" id="GO:0035167">
    <property type="term" value="P:larval lymph gland hemopoiesis"/>
    <property type="evidence" value="ECO:0007669"/>
    <property type="project" value="UniProtKB-ARBA"/>
</dbReference>
<comment type="function">
    <text evidence="5">Putative transcription factor required for axon growth and guidance in the central and peripheral nervous systems. Repels CNS axons away from the midline by promoting the expression of the midline repellent sli and its receptor robo.</text>
</comment>
<feature type="compositionally biased region" description="Pro residues" evidence="6">
    <location>
        <begin position="354"/>
        <end position="367"/>
    </location>
</feature>
<dbReference type="PANTHER" id="PTHR23110">
    <property type="entry name" value="BTB DOMAIN TRANSCRIPTION FACTOR"/>
    <property type="match status" value="1"/>
</dbReference>
<dbReference type="SMART" id="SM00225">
    <property type="entry name" value="BTB"/>
    <property type="match status" value="1"/>
</dbReference>
<dbReference type="InterPro" id="IPR000210">
    <property type="entry name" value="BTB/POZ_dom"/>
</dbReference>
<dbReference type="PANTHER" id="PTHR23110:SF111">
    <property type="entry name" value="LONGITUDINALS LACKING PROTEIN, ISOFORMS F_I_K_T"/>
    <property type="match status" value="1"/>
</dbReference>
<proteinExistence type="predicted"/>
<dbReference type="GO" id="GO:0007526">
    <property type="term" value="P:larval somatic muscle development"/>
    <property type="evidence" value="ECO:0007669"/>
    <property type="project" value="UniProtKB-ARBA"/>
</dbReference>
<dbReference type="GO" id="GO:0006357">
    <property type="term" value="P:regulation of transcription by RNA polymerase II"/>
    <property type="evidence" value="ECO:0007669"/>
    <property type="project" value="TreeGrafter"/>
</dbReference>
<dbReference type="GO" id="GO:0007464">
    <property type="term" value="P:R3/R4 cell fate commitment"/>
    <property type="evidence" value="ECO:0007669"/>
    <property type="project" value="UniProtKB-ARBA"/>
</dbReference>
<dbReference type="InterPro" id="IPR011333">
    <property type="entry name" value="SKP1/BTB/POZ_sf"/>
</dbReference>
<feature type="compositionally biased region" description="Basic residues" evidence="6">
    <location>
        <begin position="229"/>
        <end position="238"/>
    </location>
</feature>